<reference evidence="3" key="1">
    <citation type="submission" date="2013-09" db="EMBL/GenBank/DDBJ databases">
        <title>Corchorus olitorius genome sequencing.</title>
        <authorList>
            <person name="Alam M."/>
            <person name="Haque M.S."/>
            <person name="Islam M.S."/>
            <person name="Emdad E.M."/>
            <person name="Islam M.M."/>
            <person name="Ahmed B."/>
            <person name="Halim A."/>
            <person name="Hossen Q.M.M."/>
            <person name="Hossain M.Z."/>
            <person name="Ahmed R."/>
            <person name="Khan M.M."/>
            <person name="Islam R."/>
            <person name="Rashid M.M."/>
            <person name="Khan S.A."/>
            <person name="Rahman M.S."/>
            <person name="Alam M."/>
            <person name="Yahiya A.S."/>
            <person name="Khan M.S."/>
            <person name="Azam M.S."/>
            <person name="Haque T."/>
            <person name="Lashkar M.Z.H."/>
            <person name="Akhand A.I."/>
            <person name="Morshed G."/>
            <person name="Roy S."/>
            <person name="Uddin K.S."/>
            <person name="Rabeya T."/>
            <person name="Hossain A.S."/>
            <person name="Chowdhury A."/>
            <person name="Snigdha A.R."/>
            <person name="Mortoza M.S."/>
            <person name="Matin S.A."/>
            <person name="Hoque S.M.E."/>
            <person name="Islam M.K."/>
            <person name="Roy D.K."/>
            <person name="Haider R."/>
            <person name="Moosa M.M."/>
            <person name="Elias S.M."/>
            <person name="Hasan A.M."/>
            <person name="Jahan S."/>
            <person name="Shafiuddin M."/>
            <person name="Mahmood N."/>
            <person name="Shommy N.S."/>
        </authorList>
    </citation>
    <scope>NUCLEOTIDE SEQUENCE [LARGE SCALE GENOMIC DNA]</scope>
    <source>
        <strain evidence="3">cv. O-4</strain>
    </source>
</reference>
<proteinExistence type="predicted"/>
<protein>
    <submittedName>
        <fullName evidence="2">CNGC5-like protein</fullName>
    </submittedName>
</protein>
<keyword evidence="3" id="KW-1185">Reference proteome</keyword>
<gene>
    <name evidence="2" type="ORF">COLO4_27443</name>
</gene>
<organism evidence="2 3">
    <name type="scientific">Corchorus olitorius</name>
    <dbReference type="NCBI Taxonomy" id="93759"/>
    <lineage>
        <taxon>Eukaryota</taxon>
        <taxon>Viridiplantae</taxon>
        <taxon>Streptophyta</taxon>
        <taxon>Embryophyta</taxon>
        <taxon>Tracheophyta</taxon>
        <taxon>Spermatophyta</taxon>
        <taxon>Magnoliopsida</taxon>
        <taxon>eudicotyledons</taxon>
        <taxon>Gunneridae</taxon>
        <taxon>Pentapetalae</taxon>
        <taxon>rosids</taxon>
        <taxon>malvids</taxon>
        <taxon>Malvales</taxon>
        <taxon>Malvaceae</taxon>
        <taxon>Grewioideae</taxon>
        <taxon>Apeibeae</taxon>
        <taxon>Corchorus</taxon>
    </lineage>
</organism>
<accession>A0A1R3HQZ8</accession>
<sequence>MEEDVVGDPPSKGERSGVKRGRSSLEQEATGEDFPPLMGISKPNKTGLSYRDKLINAGQTNDKDKQNVPTTSQAASRFAVLDNMDDSQDSDEVVPNTVETNVMIAANKTGNDMRVKGDNKKQLQKSLQNIAQLANKGGTGGSFLANAKIKHGPKVVVSDSANTSPDVHNSNKTLAPKHVMANPMKKQNLEPIVIDEMISLPSLCEDWKLTHNEKLSLEEEVTVEEVKAALFGMNPNKSPGIDGFPGGFFQKTWNISGDKLVSLVKSTLSNGEIDDQLNRTLIVLIPKIKKP</sequence>
<dbReference type="AlphaFoldDB" id="A0A1R3HQZ8"/>
<dbReference type="EMBL" id="AWUE01019569">
    <property type="protein sequence ID" value="OMO72819.1"/>
    <property type="molecule type" value="Genomic_DNA"/>
</dbReference>
<evidence type="ECO:0000256" key="1">
    <source>
        <dbReference type="SAM" id="MobiDB-lite"/>
    </source>
</evidence>
<comment type="caution">
    <text evidence="2">The sequence shown here is derived from an EMBL/GenBank/DDBJ whole genome shotgun (WGS) entry which is preliminary data.</text>
</comment>
<evidence type="ECO:0000313" key="3">
    <source>
        <dbReference type="Proteomes" id="UP000187203"/>
    </source>
</evidence>
<dbReference type="Proteomes" id="UP000187203">
    <property type="component" value="Unassembled WGS sequence"/>
</dbReference>
<feature type="region of interest" description="Disordered" evidence="1">
    <location>
        <begin position="1"/>
        <end position="72"/>
    </location>
</feature>
<dbReference type="OrthoDB" id="997823at2759"/>
<dbReference type="STRING" id="93759.A0A1R3HQZ8"/>
<name>A0A1R3HQZ8_9ROSI</name>
<evidence type="ECO:0000313" key="2">
    <source>
        <dbReference type="EMBL" id="OMO72819.1"/>
    </source>
</evidence>